<dbReference type="AlphaFoldDB" id="A0A6C0P5B7"/>
<accession>A0A6C0P5B7</accession>
<dbReference type="PANTHER" id="PTHR16222:SF12">
    <property type="entry name" value="ADP-RIBOSYLGLYCOHYDROLASE-RELATED"/>
    <property type="match status" value="1"/>
</dbReference>
<dbReference type="InterPro" id="IPR050792">
    <property type="entry name" value="ADP-ribosylglycohydrolase"/>
</dbReference>
<evidence type="ECO:0000313" key="2">
    <source>
        <dbReference type="EMBL" id="QHW33744.1"/>
    </source>
</evidence>
<name>A0A6C0P5B7_9BACL</name>
<dbReference type="RefSeq" id="WP_162643742.1">
    <property type="nucleotide sequence ID" value="NZ_CP048286.1"/>
</dbReference>
<feature type="binding site" evidence="1">
    <location>
        <position position="53"/>
    </location>
    <ligand>
        <name>Mg(2+)</name>
        <dbReference type="ChEBI" id="CHEBI:18420"/>
        <label>1</label>
    </ligand>
</feature>
<keyword evidence="1" id="KW-0479">Metal-binding</keyword>
<proteinExistence type="predicted"/>
<dbReference type="Pfam" id="PF03747">
    <property type="entry name" value="ADP_ribosyl_GH"/>
    <property type="match status" value="1"/>
</dbReference>
<keyword evidence="1" id="KW-0460">Magnesium</keyword>
<feature type="binding site" evidence="1">
    <location>
        <position position="54"/>
    </location>
    <ligand>
        <name>Mg(2+)</name>
        <dbReference type="ChEBI" id="CHEBI:18420"/>
        <label>1</label>
    </ligand>
</feature>
<feature type="binding site" evidence="1">
    <location>
        <position position="261"/>
    </location>
    <ligand>
        <name>Mg(2+)</name>
        <dbReference type="ChEBI" id="CHEBI:18420"/>
        <label>1</label>
    </ligand>
</feature>
<keyword evidence="3" id="KW-1185">Reference proteome</keyword>
<dbReference type="Proteomes" id="UP000479114">
    <property type="component" value="Chromosome"/>
</dbReference>
<keyword evidence="2" id="KW-0378">Hydrolase</keyword>
<dbReference type="EMBL" id="CP048286">
    <property type="protein sequence ID" value="QHW33744.1"/>
    <property type="molecule type" value="Genomic_DNA"/>
</dbReference>
<evidence type="ECO:0000256" key="1">
    <source>
        <dbReference type="PIRSR" id="PIRSR605502-1"/>
    </source>
</evidence>
<dbReference type="KEGG" id="prz:GZH47_25050"/>
<dbReference type="Gene3D" id="1.10.4080.10">
    <property type="entry name" value="ADP-ribosylation/Crystallin J1"/>
    <property type="match status" value="1"/>
</dbReference>
<dbReference type="SUPFAM" id="SSF101478">
    <property type="entry name" value="ADP-ribosylglycohydrolase"/>
    <property type="match status" value="1"/>
</dbReference>
<sequence length="306" mass="33168">MTMSLNRYKGCLFGLAAGDAIGTTVEFSRPGTFEPVTEMTGGGVFRLQPGQWTDDTSMALCLADSLLAVQGFDAVDQMSRYARWMREGYRSSTGQCFDIGNATREAVIRHERTGEGFCGSSSPDSAGNGSIMRLAPIPMYYGEQPQEAIRYAEASSRTTHAAAECIDACRLFAAYISAALQGWEKERLLQPGAFDEWLNAAALAPRIAEVYGGSYLRNEPPDIQGNGYVVRSLEAALWAFAKGGSFEEGVLLAVNLGDDADTTGAVYGQLAGAHYGFDAIPERWTSKLAMRETLDELAEGLFRGRR</sequence>
<protein>
    <submittedName>
        <fullName evidence="2">ADP-ribosylglycohydrolase family protein</fullName>
    </submittedName>
</protein>
<dbReference type="PANTHER" id="PTHR16222">
    <property type="entry name" value="ADP-RIBOSYLGLYCOHYDROLASE"/>
    <property type="match status" value="1"/>
</dbReference>
<comment type="cofactor">
    <cofactor evidence="1">
        <name>Mg(2+)</name>
        <dbReference type="ChEBI" id="CHEBI:18420"/>
    </cofactor>
    <text evidence="1">Binds 2 magnesium ions per subunit.</text>
</comment>
<organism evidence="2 3">
    <name type="scientific">Paenibacillus rhizovicinus</name>
    <dbReference type="NCBI Taxonomy" id="2704463"/>
    <lineage>
        <taxon>Bacteria</taxon>
        <taxon>Bacillati</taxon>
        <taxon>Bacillota</taxon>
        <taxon>Bacilli</taxon>
        <taxon>Bacillales</taxon>
        <taxon>Paenibacillaceae</taxon>
        <taxon>Paenibacillus</taxon>
    </lineage>
</organism>
<feature type="binding site" evidence="1">
    <location>
        <position position="262"/>
    </location>
    <ligand>
        <name>Mg(2+)</name>
        <dbReference type="ChEBI" id="CHEBI:18420"/>
        <label>1</label>
    </ligand>
</feature>
<gene>
    <name evidence="2" type="ORF">GZH47_25050</name>
</gene>
<feature type="binding site" evidence="1">
    <location>
        <position position="55"/>
    </location>
    <ligand>
        <name>Mg(2+)</name>
        <dbReference type="ChEBI" id="CHEBI:18420"/>
        <label>1</label>
    </ligand>
</feature>
<evidence type="ECO:0000313" key="3">
    <source>
        <dbReference type="Proteomes" id="UP000479114"/>
    </source>
</evidence>
<dbReference type="GO" id="GO:0016787">
    <property type="term" value="F:hydrolase activity"/>
    <property type="evidence" value="ECO:0007669"/>
    <property type="project" value="UniProtKB-KW"/>
</dbReference>
<dbReference type="InterPro" id="IPR036705">
    <property type="entry name" value="Ribosyl_crysJ1_sf"/>
</dbReference>
<dbReference type="GO" id="GO:0046872">
    <property type="term" value="F:metal ion binding"/>
    <property type="evidence" value="ECO:0007669"/>
    <property type="project" value="UniProtKB-KW"/>
</dbReference>
<feature type="binding site" evidence="1">
    <location>
        <position position="259"/>
    </location>
    <ligand>
        <name>Mg(2+)</name>
        <dbReference type="ChEBI" id="CHEBI:18420"/>
        <label>1</label>
    </ligand>
</feature>
<reference evidence="2 3" key="1">
    <citation type="submission" date="2020-02" db="EMBL/GenBank/DDBJ databases">
        <title>Paenibacillus sp. nov., isolated from rhizosphere soil of tomato.</title>
        <authorList>
            <person name="Weon H.-Y."/>
            <person name="Lee S.A."/>
        </authorList>
    </citation>
    <scope>NUCLEOTIDE SEQUENCE [LARGE SCALE GENOMIC DNA]</scope>
    <source>
        <strain evidence="2 3">14171R-81</strain>
    </source>
</reference>
<dbReference type="InterPro" id="IPR005502">
    <property type="entry name" value="Ribosyl_crysJ1"/>
</dbReference>